<keyword evidence="2" id="KW-0812">Transmembrane</keyword>
<organism evidence="3 4">
    <name type="scientific">Dysosmobacter acutus</name>
    <dbReference type="NCBI Taxonomy" id="2841504"/>
    <lineage>
        <taxon>Bacteria</taxon>
        <taxon>Bacillati</taxon>
        <taxon>Bacillota</taxon>
        <taxon>Clostridia</taxon>
        <taxon>Eubacteriales</taxon>
        <taxon>Oscillospiraceae</taxon>
        <taxon>Dysosmobacter</taxon>
    </lineage>
</organism>
<keyword evidence="1" id="KW-0175">Coiled coil</keyword>
<evidence type="ECO:0000313" key="4">
    <source>
        <dbReference type="Proteomes" id="UP000787672"/>
    </source>
</evidence>
<keyword evidence="4" id="KW-1185">Reference proteome</keyword>
<feature type="coiled-coil region" evidence="1">
    <location>
        <begin position="431"/>
        <end position="465"/>
    </location>
</feature>
<reference evidence="3 4" key="1">
    <citation type="submission" date="2021-06" db="EMBL/GenBank/DDBJ databases">
        <authorList>
            <person name="Sun Q."/>
            <person name="Li D."/>
        </authorList>
    </citation>
    <scope>NUCLEOTIDE SEQUENCE [LARGE SCALE GENOMIC DNA]</scope>
    <source>
        <strain evidence="3 4">MSJ-2</strain>
    </source>
</reference>
<keyword evidence="2" id="KW-0472">Membrane</keyword>
<sequence>MRHVLEKLKLANRSMKHKLVIYMAAMGLLLAAVLLVSLQIFGRINTPGEELSKSMSIQMEVFRSDMASLWRNVSGMSTHLSKDMTDILEDTLSEQGMTFSELDGNLDAISQVEEALLEPLCQYARQTDCSEAFVILEAAIGVSSGEADRSGLYVQRSNAEHLTGDLLLYRGMAEIGKAHGVMPHRKWSREFNTETLPDYRERLADAATPVSSASCRTTALITLPGTSERAVLLTVPMVGEDGTVYGLCGFGVNQTYFAAHHKQPTGFQSVACLMASEGSVSDTLDGSGCLMAGGAGDYCFVPNNGTLALTSLRHGLTAMKCGDLSYVGMTMDFTAADGDSESRTLAVLIPSQDYRQLVVHSVWQTALLLFLLLFALCLACIVVSRRYLSPLLRDLRQLTEENRGNGQMSYSEFAAVSGSLRAQDEAHQETVSALESEKDAALRQSEFLQAQVEETQSQLETVQTDASRMAHAQKDDIDPEVYRIFVTGLDKLTSTERKIYEGYVAGMGPQEMSVQFSVKVSTIYSHTKSILRKTGLDSYRKVQQYAAILRQTQEEQENET</sequence>
<keyword evidence="2" id="KW-1133">Transmembrane helix</keyword>
<dbReference type="Proteomes" id="UP000787672">
    <property type="component" value="Unassembled WGS sequence"/>
</dbReference>
<accession>A0ABS6F9M9</accession>
<evidence type="ECO:0000256" key="1">
    <source>
        <dbReference type="SAM" id="Coils"/>
    </source>
</evidence>
<feature type="transmembrane region" description="Helical" evidence="2">
    <location>
        <begin position="362"/>
        <end position="383"/>
    </location>
</feature>
<feature type="transmembrane region" description="Helical" evidence="2">
    <location>
        <begin position="20"/>
        <end position="42"/>
    </location>
</feature>
<protein>
    <recommendedName>
        <fullName evidence="5">HTH luxR-type domain-containing protein</fullName>
    </recommendedName>
</protein>
<comment type="caution">
    <text evidence="3">The sequence shown here is derived from an EMBL/GenBank/DDBJ whole genome shotgun (WGS) entry which is preliminary data.</text>
</comment>
<dbReference type="RefSeq" id="WP_216632231.1">
    <property type="nucleotide sequence ID" value="NZ_JAHLQN010000001.1"/>
</dbReference>
<gene>
    <name evidence="3" type="ORF">KQI82_07660</name>
</gene>
<name>A0ABS6F9M9_9FIRM</name>
<dbReference type="EMBL" id="JAHLQN010000001">
    <property type="protein sequence ID" value="MBU5626788.1"/>
    <property type="molecule type" value="Genomic_DNA"/>
</dbReference>
<proteinExistence type="predicted"/>
<evidence type="ECO:0008006" key="5">
    <source>
        <dbReference type="Google" id="ProtNLM"/>
    </source>
</evidence>
<evidence type="ECO:0000256" key="2">
    <source>
        <dbReference type="SAM" id="Phobius"/>
    </source>
</evidence>
<evidence type="ECO:0000313" key="3">
    <source>
        <dbReference type="EMBL" id="MBU5626788.1"/>
    </source>
</evidence>